<dbReference type="HOGENOM" id="CLU_129872_0_0_11"/>
<gene>
    <name evidence="2" type="ORF">SacazDRAFT_04031</name>
</gene>
<dbReference type="RefSeq" id="WP_005444475.1">
    <property type="nucleotide sequence ID" value="NZ_CM001466.1"/>
</dbReference>
<reference evidence="2 3" key="1">
    <citation type="journal article" date="2012" name="Stand. Genomic Sci.">
        <title>Genome sequence of the soil bacterium Saccharomonospora azurea type strain (NA-128(T)).</title>
        <authorList>
            <person name="Klenk H.P."/>
            <person name="Held B."/>
            <person name="Lucas S."/>
            <person name="Lapidus A."/>
            <person name="Copeland A."/>
            <person name="Hammon N."/>
            <person name="Pitluck S."/>
            <person name="Goodwin L.A."/>
            <person name="Han C."/>
            <person name="Tapia R."/>
            <person name="Brambilla E.M."/>
            <person name="Potter G."/>
            <person name="Land M."/>
            <person name="Ivanova N."/>
            <person name="Rohde M."/>
            <person name="Goker M."/>
            <person name="Detter J.C."/>
            <person name="Kyrpides N.C."/>
            <person name="Woyke T."/>
        </authorList>
    </citation>
    <scope>NUCLEOTIDE SEQUENCE [LARGE SCALE GENOMIC DNA]</scope>
    <source>
        <strain evidence="2 3">NA-128</strain>
    </source>
</reference>
<keyword evidence="3" id="KW-1185">Reference proteome</keyword>
<name>H8GDF4_9PSEU</name>
<evidence type="ECO:0000256" key="1">
    <source>
        <dbReference type="SAM" id="MobiDB-lite"/>
    </source>
</evidence>
<evidence type="ECO:0000313" key="2">
    <source>
        <dbReference type="EMBL" id="EHY90884.1"/>
    </source>
</evidence>
<dbReference type="Pfam" id="PF03995">
    <property type="entry name" value="Inhibitor_I36"/>
    <property type="match status" value="1"/>
</dbReference>
<dbReference type="OrthoDB" id="5196292at2"/>
<accession>H8GDF4</accession>
<dbReference type="EMBL" id="CM001466">
    <property type="protein sequence ID" value="EHY90884.1"/>
    <property type="molecule type" value="Genomic_DNA"/>
</dbReference>
<dbReference type="Proteomes" id="UP000004705">
    <property type="component" value="Chromosome"/>
</dbReference>
<sequence length="166" mass="17984">MRDTGFRHHTDADSGARHSAAHPSTDSARTRARHRQALLLLPGLALALAPSVAAAAPATEVERGAVERSAAPRGEDACETGEFCLWPKAGYGGTMVRLDLRNTNPDECAPLPDGMSARSFVNRVDRHVTVYQDAECSTEADFSTYPGPDTFVPRSPYVVRAVQIWH</sequence>
<feature type="compositionally biased region" description="Basic and acidic residues" evidence="1">
    <location>
        <begin position="1"/>
        <end position="16"/>
    </location>
</feature>
<dbReference type="AlphaFoldDB" id="H8GDF4"/>
<proteinExistence type="predicted"/>
<organism evidence="2 3">
    <name type="scientific">Saccharomonospora azurea NA-128</name>
    <dbReference type="NCBI Taxonomy" id="882081"/>
    <lineage>
        <taxon>Bacteria</taxon>
        <taxon>Bacillati</taxon>
        <taxon>Actinomycetota</taxon>
        <taxon>Actinomycetes</taxon>
        <taxon>Pseudonocardiales</taxon>
        <taxon>Pseudonocardiaceae</taxon>
        <taxon>Saccharomonospora</taxon>
    </lineage>
</organism>
<evidence type="ECO:0000313" key="3">
    <source>
        <dbReference type="Proteomes" id="UP000004705"/>
    </source>
</evidence>
<protein>
    <submittedName>
        <fullName evidence="2">Peptidase inhibitor family I36</fullName>
    </submittedName>
</protein>
<feature type="region of interest" description="Disordered" evidence="1">
    <location>
        <begin position="1"/>
        <end position="32"/>
    </location>
</feature>